<proteinExistence type="predicted"/>
<dbReference type="Proteomes" id="UP000001404">
    <property type="component" value="Chromosome"/>
</dbReference>
<accession>D2PIH6</accession>
<evidence type="ECO:0000259" key="1">
    <source>
        <dbReference type="Pfam" id="PF03070"/>
    </source>
</evidence>
<organism evidence="2 3">
    <name type="scientific">Saccharolobus islandicus (strain L.D.8.5 / Lassen #2)</name>
    <name type="common">Sulfolobus islandicus</name>
    <dbReference type="NCBI Taxonomy" id="425944"/>
    <lineage>
        <taxon>Archaea</taxon>
        <taxon>Thermoproteota</taxon>
        <taxon>Thermoprotei</taxon>
        <taxon>Sulfolobales</taxon>
        <taxon>Sulfolobaceae</taxon>
        <taxon>Saccharolobus</taxon>
    </lineage>
</organism>
<dbReference type="RefSeq" id="WP_012953367.1">
    <property type="nucleotide sequence ID" value="NC_013769.1"/>
</dbReference>
<dbReference type="InterPro" id="IPR004305">
    <property type="entry name" value="Thiaminase-2/PQQC"/>
</dbReference>
<dbReference type="NCBIfam" id="TIGR04306">
    <property type="entry name" value="salvage_TenA"/>
    <property type="match status" value="1"/>
</dbReference>
<dbReference type="InterPro" id="IPR050967">
    <property type="entry name" value="Thiamine_Salvage_TenA"/>
</dbReference>
<gene>
    <name evidence="2" type="ordered locus">LD85_3039</name>
</gene>
<dbReference type="CDD" id="cd19365">
    <property type="entry name" value="TenA_C-like"/>
    <property type="match status" value="1"/>
</dbReference>
<dbReference type="KEGG" id="sii:LD85_3039"/>
<dbReference type="GO" id="GO:0050334">
    <property type="term" value="F:thiaminase activity"/>
    <property type="evidence" value="ECO:0007669"/>
    <property type="project" value="InterPro"/>
</dbReference>
<dbReference type="SUPFAM" id="SSF48613">
    <property type="entry name" value="Heme oxygenase-like"/>
    <property type="match status" value="1"/>
</dbReference>
<feature type="domain" description="Thiaminase-2/PQQC" evidence="1">
    <location>
        <begin position="9"/>
        <end position="210"/>
    </location>
</feature>
<evidence type="ECO:0000313" key="3">
    <source>
        <dbReference type="Proteomes" id="UP000001404"/>
    </source>
</evidence>
<dbReference type="InterPro" id="IPR027574">
    <property type="entry name" value="Thiaminase_II"/>
</dbReference>
<dbReference type="Pfam" id="PF03070">
    <property type="entry name" value="TENA_THI-4"/>
    <property type="match status" value="1"/>
</dbReference>
<protein>
    <submittedName>
        <fullName evidence="2">TENA/THI-4 domain protein</fullName>
    </submittedName>
</protein>
<dbReference type="GO" id="GO:0006772">
    <property type="term" value="P:thiamine metabolic process"/>
    <property type="evidence" value="ECO:0007669"/>
    <property type="project" value="InterPro"/>
</dbReference>
<dbReference type="PANTHER" id="PTHR43198">
    <property type="entry name" value="BIFUNCTIONAL TH2 PROTEIN"/>
    <property type="match status" value="1"/>
</dbReference>
<reference evidence="3" key="1">
    <citation type="journal article" date="2009" name="Proc. Natl. Acad. Sci. U.S.A.">
        <title>Biogeography of the Sulfolobus islandicus pan-genome.</title>
        <authorList>
            <person name="Reno M.L."/>
            <person name="Held N.L."/>
            <person name="Fields C.J."/>
            <person name="Burke P.V."/>
            <person name="Whitaker R.J."/>
        </authorList>
    </citation>
    <scope>NUCLEOTIDE SEQUENCE [LARGE SCALE GENOMIC DNA]</scope>
    <source>
        <strain evidence="3">L.D.8.5 / Lassen #2</strain>
    </source>
</reference>
<evidence type="ECO:0000313" key="2">
    <source>
        <dbReference type="EMBL" id="ADB88632.1"/>
    </source>
</evidence>
<dbReference type="HOGENOM" id="CLU_077537_3_2_2"/>
<dbReference type="GO" id="GO:0005829">
    <property type="term" value="C:cytosol"/>
    <property type="evidence" value="ECO:0007669"/>
    <property type="project" value="TreeGrafter"/>
</dbReference>
<dbReference type="AlphaFoldDB" id="D2PIH6"/>
<dbReference type="InterPro" id="IPR016084">
    <property type="entry name" value="Haem_Oase-like_multi-hlx"/>
</dbReference>
<name>D2PIH6_SACI9</name>
<dbReference type="EMBL" id="CP001731">
    <property type="protein sequence ID" value="ADB88632.1"/>
    <property type="molecule type" value="Genomic_DNA"/>
</dbReference>
<sequence length="226" mass="26846">MMENSEKLWNSIKDIYSSILKHPFILELVEGTLSRNKFEYYIIQDYLYLREFSKALALLSAKAEDEENALLFAIHIQDAIKVEKALHKFYISEFNLDVEDYEMSPTNLAYTSYLLAVAYSRPFHEVISAVLPCYWIYMEVGKELLKKGSRDKYYQKWIETYGGEDYERGVRAVLGIVNGLKVSEEEFNKMKIHFRTASIYEYMFWDSAYRLERFPFLQKKKIKECN</sequence>
<dbReference type="Gene3D" id="1.20.910.10">
    <property type="entry name" value="Heme oxygenase-like"/>
    <property type="match status" value="1"/>
</dbReference>
<dbReference type="PANTHER" id="PTHR43198:SF2">
    <property type="entry name" value="SI:CH1073-67J19.1-RELATED"/>
    <property type="match status" value="1"/>
</dbReference>